<protein>
    <submittedName>
        <fullName evidence="4">Chromophore lyase CpcT/CpeT</fullName>
    </submittedName>
</protein>
<dbReference type="EMBL" id="JADEXP010000064">
    <property type="protein sequence ID" value="MBE9066901.1"/>
    <property type="molecule type" value="Genomic_DNA"/>
</dbReference>
<name>A0A928X3Y2_LEPEC</name>
<comment type="caution">
    <text evidence="4">The sequence shown here is derived from an EMBL/GenBank/DDBJ whole genome shotgun (WGS) entry which is preliminary data.</text>
</comment>
<proteinExistence type="inferred from homology"/>
<evidence type="ECO:0000256" key="2">
    <source>
        <dbReference type="ARBA" id="ARBA00023239"/>
    </source>
</evidence>
<reference evidence="4" key="1">
    <citation type="submission" date="2020-10" db="EMBL/GenBank/DDBJ databases">
        <authorList>
            <person name="Castelo-Branco R."/>
            <person name="Eusebio N."/>
            <person name="Adriana R."/>
            <person name="Vieira A."/>
            <person name="Brugerolle De Fraissinette N."/>
            <person name="Rezende De Castro R."/>
            <person name="Schneider M.P."/>
            <person name="Vasconcelos V."/>
            <person name="Leao P.N."/>
        </authorList>
    </citation>
    <scope>NUCLEOTIDE SEQUENCE</scope>
    <source>
        <strain evidence="4">LEGE 11479</strain>
    </source>
</reference>
<accession>A0A928X3Y2</accession>
<sequence>MPRLWSLPTLLLGLWLSSSQLARAQTPQLSQQDVKAVVDYLTRPMDTQAQAERDPRFVGVQMTTCAIQVTGQVPEQPAVYLYQEQALTERIEDPYRQRFLQITLSEDSTRVESRTFKPATPDAWTGLCQQAEPTINANVMGQLVCVVGLRPSPLGYVGSTPGEGCPVNLQGAVRLTNTIVLHQDGMDTWDRGFDPNGIQVWGARAEPYQYRWLEN</sequence>
<feature type="chain" id="PRO_5036789893" evidence="3">
    <location>
        <begin position="25"/>
        <end position="215"/>
    </location>
</feature>
<keyword evidence="5" id="KW-1185">Reference proteome</keyword>
<keyword evidence="3" id="KW-0732">Signal</keyword>
<dbReference type="PANTHER" id="PTHR35137:SF1">
    <property type="entry name" value="CHROMOPHORE LYASE CRL, CHLOROPLASTIC"/>
    <property type="match status" value="1"/>
</dbReference>
<dbReference type="Proteomes" id="UP000615026">
    <property type="component" value="Unassembled WGS sequence"/>
</dbReference>
<organism evidence="4 5">
    <name type="scientific">Leptolyngbya cf. ectocarpi LEGE 11479</name>
    <dbReference type="NCBI Taxonomy" id="1828722"/>
    <lineage>
        <taxon>Bacteria</taxon>
        <taxon>Bacillati</taxon>
        <taxon>Cyanobacteriota</taxon>
        <taxon>Cyanophyceae</taxon>
        <taxon>Leptolyngbyales</taxon>
        <taxon>Leptolyngbyaceae</taxon>
        <taxon>Leptolyngbya group</taxon>
        <taxon>Leptolyngbya</taxon>
    </lineage>
</organism>
<keyword evidence="2 4" id="KW-0456">Lyase</keyword>
<evidence type="ECO:0000256" key="1">
    <source>
        <dbReference type="ARBA" id="ARBA00008206"/>
    </source>
</evidence>
<dbReference type="GO" id="GO:0016829">
    <property type="term" value="F:lyase activity"/>
    <property type="evidence" value="ECO:0007669"/>
    <property type="project" value="UniProtKB-KW"/>
</dbReference>
<gene>
    <name evidence="4" type="ORF">IQ260_09565</name>
</gene>
<dbReference type="AlphaFoldDB" id="A0A928X3Y2"/>
<evidence type="ECO:0000313" key="5">
    <source>
        <dbReference type="Proteomes" id="UP000615026"/>
    </source>
</evidence>
<dbReference type="Pfam" id="PF06206">
    <property type="entry name" value="CpeT"/>
    <property type="match status" value="1"/>
</dbReference>
<dbReference type="CDD" id="cd16338">
    <property type="entry name" value="CpcT"/>
    <property type="match status" value="1"/>
</dbReference>
<dbReference type="InterPro" id="IPR010404">
    <property type="entry name" value="CpcT/CpeT"/>
</dbReference>
<dbReference type="RefSeq" id="WP_193992878.1">
    <property type="nucleotide sequence ID" value="NZ_JADEXP010000064.1"/>
</dbReference>
<dbReference type="PANTHER" id="PTHR35137">
    <property type="entry name" value="CHROMOPHORE LYASE CRL, CHLOROPLASTIC"/>
    <property type="match status" value="1"/>
</dbReference>
<dbReference type="InterPro" id="IPR038672">
    <property type="entry name" value="CpcT/CpeT_sf"/>
</dbReference>
<comment type="similarity">
    <text evidence="1">Belongs to the CpcT/CpeT biliprotein lyase family.</text>
</comment>
<dbReference type="Gene3D" id="2.40.128.590">
    <property type="entry name" value="CpcT/CpeT domain"/>
    <property type="match status" value="1"/>
</dbReference>
<evidence type="ECO:0000313" key="4">
    <source>
        <dbReference type="EMBL" id="MBE9066901.1"/>
    </source>
</evidence>
<feature type="signal peptide" evidence="3">
    <location>
        <begin position="1"/>
        <end position="24"/>
    </location>
</feature>
<evidence type="ECO:0000256" key="3">
    <source>
        <dbReference type="SAM" id="SignalP"/>
    </source>
</evidence>